<name>A0A0E9SYE9_ANGAN</name>
<organism evidence="1">
    <name type="scientific">Anguilla anguilla</name>
    <name type="common">European freshwater eel</name>
    <name type="synonym">Muraena anguilla</name>
    <dbReference type="NCBI Taxonomy" id="7936"/>
    <lineage>
        <taxon>Eukaryota</taxon>
        <taxon>Metazoa</taxon>
        <taxon>Chordata</taxon>
        <taxon>Craniata</taxon>
        <taxon>Vertebrata</taxon>
        <taxon>Euteleostomi</taxon>
        <taxon>Actinopterygii</taxon>
        <taxon>Neopterygii</taxon>
        <taxon>Teleostei</taxon>
        <taxon>Anguilliformes</taxon>
        <taxon>Anguillidae</taxon>
        <taxon>Anguilla</taxon>
    </lineage>
</organism>
<accession>A0A0E9SYE9</accession>
<evidence type="ECO:0000313" key="1">
    <source>
        <dbReference type="EMBL" id="JAH45563.1"/>
    </source>
</evidence>
<sequence length="68" mass="7666">MISIRILLRQCCILCCAALQLYVYTCFQTCLVEISGSAPSFQPPPHRRHQADCGLFLTARDDMTAVKF</sequence>
<dbReference type="EMBL" id="GBXM01063014">
    <property type="protein sequence ID" value="JAH45563.1"/>
    <property type="molecule type" value="Transcribed_RNA"/>
</dbReference>
<proteinExistence type="predicted"/>
<dbReference type="AlphaFoldDB" id="A0A0E9SYE9"/>
<protein>
    <submittedName>
        <fullName evidence="1">Uncharacterized protein</fullName>
    </submittedName>
</protein>
<reference evidence="1" key="2">
    <citation type="journal article" date="2015" name="Fish Shellfish Immunol.">
        <title>Early steps in the European eel (Anguilla anguilla)-Vibrio vulnificus interaction in the gills: Role of the RtxA13 toxin.</title>
        <authorList>
            <person name="Callol A."/>
            <person name="Pajuelo D."/>
            <person name="Ebbesson L."/>
            <person name="Teles M."/>
            <person name="MacKenzie S."/>
            <person name="Amaro C."/>
        </authorList>
    </citation>
    <scope>NUCLEOTIDE SEQUENCE</scope>
</reference>
<reference evidence="1" key="1">
    <citation type="submission" date="2014-11" db="EMBL/GenBank/DDBJ databases">
        <authorList>
            <person name="Amaro Gonzalez C."/>
        </authorList>
    </citation>
    <scope>NUCLEOTIDE SEQUENCE</scope>
</reference>